<dbReference type="EMBL" id="CP091521">
    <property type="protein sequence ID" value="UOP05669.2"/>
    <property type="molecule type" value="Genomic_DNA"/>
</dbReference>
<dbReference type="InterPro" id="IPR037198">
    <property type="entry name" value="MutL_C_sf"/>
</dbReference>
<dbReference type="InterPro" id="IPR042121">
    <property type="entry name" value="MutL_C_regsub"/>
</dbReference>
<dbReference type="AlphaFoldDB" id="A0A8T9MWQ0"/>
<dbReference type="Pfam" id="PF13589">
    <property type="entry name" value="HATPase_c_3"/>
    <property type="match status" value="1"/>
</dbReference>
<evidence type="ECO:0000256" key="5">
    <source>
        <dbReference type="HAMAP-Rule" id="MF_00149"/>
    </source>
</evidence>
<evidence type="ECO:0000256" key="4">
    <source>
        <dbReference type="ARBA" id="ARBA00023204"/>
    </source>
</evidence>
<gene>
    <name evidence="5 9" type="primary">mutL</name>
    <name evidence="9" type="ORF">LVJ77_06385</name>
</gene>
<dbReference type="CDD" id="cd03482">
    <property type="entry name" value="MutL_Trans_MutL"/>
    <property type="match status" value="1"/>
</dbReference>
<reference evidence="9" key="2">
    <citation type="submission" date="2024-09" db="EMBL/GenBank/DDBJ databases">
        <authorList>
            <person name="Veyrier F.J."/>
        </authorList>
    </citation>
    <scope>NUCLEOTIDE SEQUENCE</scope>
    <source>
        <strain evidence="9">17694</strain>
    </source>
</reference>
<dbReference type="GO" id="GO:0005524">
    <property type="term" value="F:ATP binding"/>
    <property type="evidence" value="ECO:0007669"/>
    <property type="project" value="InterPro"/>
</dbReference>
<dbReference type="FunFam" id="3.30.565.10:FF:000003">
    <property type="entry name" value="DNA mismatch repair endonuclease MutL"/>
    <property type="match status" value="1"/>
</dbReference>
<dbReference type="GO" id="GO:0032300">
    <property type="term" value="C:mismatch repair complex"/>
    <property type="evidence" value="ECO:0007669"/>
    <property type="project" value="InterPro"/>
</dbReference>
<organism evidence="9 10">
    <name type="scientific">Conchiformibius kuhniae</name>
    <dbReference type="NCBI Taxonomy" id="211502"/>
    <lineage>
        <taxon>Bacteria</taxon>
        <taxon>Pseudomonadati</taxon>
        <taxon>Pseudomonadota</taxon>
        <taxon>Betaproteobacteria</taxon>
        <taxon>Neisseriales</taxon>
        <taxon>Neisseriaceae</taxon>
        <taxon>Conchiformibius</taxon>
    </lineage>
</organism>
<accession>A0A8T9MWQ0</accession>
<dbReference type="Pfam" id="PF08676">
    <property type="entry name" value="MutL_C"/>
    <property type="match status" value="1"/>
</dbReference>
<keyword evidence="3 5" id="KW-0227">DNA damage</keyword>
<dbReference type="InterPro" id="IPR020667">
    <property type="entry name" value="DNA_mismatch_repair_MutL"/>
</dbReference>
<dbReference type="InterPro" id="IPR013507">
    <property type="entry name" value="DNA_mismatch_S5_2-like"/>
</dbReference>
<dbReference type="SUPFAM" id="SSF54211">
    <property type="entry name" value="Ribosomal protein S5 domain 2-like"/>
    <property type="match status" value="1"/>
</dbReference>
<dbReference type="SMART" id="SM00853">
    <property type="entry name" value="MutL_C"/>
    <property type="match status" value="1"/>
</dbReference>
<proteinExistence type="inferred from homology"/>
<evidence type="ECO:0000256" key="3">
    <source>
        <dbReference type="ARBA" id="ARBA00022763"/>
    </source>
</evidence>
<dbReference type="Pfam" id="PF01119">
    <property type="entry name" value="DNA_mis_repair"/>
    <property type="match status" value="1"/>
</dbReference>
<dbReference type="InterPro" id="IPR042120">
    <property type="entry name" value="MutL_C_dimsub"/>
</dbReference>
<dbReference type="SUPFAM" id="SSF55874">
    <property type="entry name" value="ATPase domain of HSP90 chaperone/DNA topoisomerase II/histidine kinase"/>
    <property type="match status" value="1"/>
</dbReference>
<dbReference type="CDD" id="cd16926">
    <property type="entry name" value="HATPase_MutL-MLH-PMS-like"/>
    <property type="match status" value="1"/>
</dbReference>
<dbReference type="GO" id="GO:0140664">
    <property type="term" value="F:ATP-dependent DNA damage sensor activity"/>
    <property type="evidence" value="ECO:0007669"/>
    <property type="project" value="InterPro"/>
</dbReference>
<dbReference type="InterPro" id="IPR014762">
    <property type="entry name" value="DNA_mismatch_repair_CS"/>
</dbReference>
<sequence length="608" mass="66318">MPAIAPLPDHLINQIAAGEVVERPANALKELLENSLDAGAGEIAVELGGGGIRLMRVCDNGAGIAAAELPLALSRHATSKIRSLDDLERVGSLGFRGEGLASIAAVSRLTLTSRRASDAHAAQIRAEDGCISKVTAAAHPVGTTVEIAELFFNTPARRKFLKSEATEYAHCAAAAERLSLAYPEVAFALRHNGKNIFRHPPQSHAQRIAAVAGEDFAAAALAVDETAGDMHLHGMIAKPTFAKGKSDNQFLFVNRRFVRDKVMSHAVKQAYRDVLHQQFSPAYVLFLTLPPEMVDVNVHPTKTEVRFRDSQAVHQLIFHSLNKALAQTRAALTESVAAPAERLPAPTAPQAGTPAMPNTEHRAKHTPAPYAPATRHPAPRLNENRNALQHYTELYRPDPAPSAATPPPATAADTPPLGFALAQLSGTYILAQAADGLILVDMHAAAERVRYEQMKRQRRDNGRIDTQKLLIPIEFPATRTECATLTEHRDTLASFGLDARHTPDDHIALYALPPMLAHRHAPDLLRQMLRELDEIGSSTLMEAHENRLLGTMACHHSVRAGRQLTLPEMNALLRDMEHTPRSNQCNHGRPTWVKLSLDDLDKLFLRGQ</sequence>
<evidence type="ECO:0000256" key="2">
    <source>
        <dbReference type="ARBA" id="ARBA00021975"/>
    </source>
</evidence>
<evidence type="ECO:0000256" key="6">
    <source>
        <dbReference type="SAM" id="MobiDB-lite"/>
    </source>
</evidence>
<dbReference type="PROSITE" id="PS00058">
    <property type="entry name" value="DNA_MISMATCH_REPAIR_1"/>
    <property type="match status" value="1"/>
</dbReference>
<feature type="compositionally biased region" description="Low complexity" evidence="6">
    <location>
        <begin position="344"/>
        <end position="357"/>
    </location>
</feature>
<name>A0A8T9MWQ0_9NEIS</name>
<keyword evidence="9" id="KW-0378">Hydrolase</keyword>
<evidence type="ECO:0000259" key="7">
    <source>
        <dbReference type="SMART" id="SM00853"/>
    </source>
</evidence>
<dbReference type="GO" id="GO:0016887">
    <property type="term" value="F:ATP hydrolysis activity"/>
    <property type="evidence" value="ECO:0007669"/>
    <property type="project" value="InterPro"/>
</dbReference>
<feature type="domain" description="DNA mismatch repair protein S5" evidence="8">
    <location>
        <begin position="208"/>
        <end position="326"/>
    </location>
</feature>
<dbReference type="InterPro" id="IPR014721">
    <property type="entry name" value="Ribsml_uS5_D2-typ_fold_subgr"/>
</dbReference>
<dbReference type="SMART" id="SM01340">
    <property type="entry name" value="DNA_mis_repair"/>
    <property type="match status" value="1"/>
</dbReference>
<comment type="similarity">
    <text evidence="1 5">Belongs to the DNA mismatch repair MutL/HexB family.</text>
</comment>
<dbReference type="Gene3D" id="3.30.1370.100">
    <property type="entry name" value="MutL, C-terminal domain, regulatory subdomain"/>
    <property type="match status" value="1"/>
</dbReference>
<dbReference type="GO" id="GO:0006298">
    <property type="term" value="P:mismatch repair"/>
    <property type="evidence" value="ECO:0007669"/>
    <property type="project" value="UniProtKB-UniRule"/>
</dbReference>
<feature type="region of interest" description="Disordered" evidence="6">
    <location>
        <begin position="337"/>
        <end position="380"/>
    </location>
</feature>
<dbReference type="InterPro" id="IPR038973">
    <property type="entry name" value="MutL/Mlh/Pms-like"/>
</dbReference>
<evidence type="ECO:0000256" key="1">
    <source>
        <dbReference type="ARBA" id="ARBA00006082"/>
    </source>
</evidence>
<evidence type="ECO:0000259" key="8">
    <source>
        <dbReference type="SMART" id="SM01340"/>
    </source>
</evidence>
<keyword evidence="9" id="KW-0255">Endonuclease</keyword>
<dbReference type="InterPro" id="IPR020568">
    <property type="entry name" value="Ribosomal_Su5_D2-typ_SF"/>
</dbReference>
<dbReference type="PANTHER" id="PTHR10073:SF12">
    <property type="entry name" value="DNA MISMATCH REPAIR PROTEIN MLH1"/>
    <property type="match status" value="1"/>
</dbReference>
<dbReference type="RefSeq" id="WP_027009258.1">
    <property type="nucleotide sequence ID" value="NZ_CP091521.1"/>
</dbReference>
<evidence type="ECO:0000313" key="10">
    <source>
        <dbReference type="Proteomes" id="UP000831534"/>
    </source>
</evidence>
<dbReference type="SUPFAM" id="SSF118116">
    <property type="entry name" value="DNA mismatch repair protein MutL"/>
    <property type="match status" value="1"/>
</dbReference>
<dbReference type="Gene3D" id="3.30.1540.20">
    <property type="entry name" value="MutL, C-terminal domain, dimerisation subdomain"/>
    <property type="match status" value="1"/>
</dbReference>
<reference evidence="9" key="1">
    <citation type="journal article" date="2022" name="Res Sq">
        <title>Evolution of multicellular longitudinally dividing oral cavity symbionts (Neisseriaceae).</title>
        <authorList>
            <person name="Nyongesa S."/>
            <person name="Weber P."/>
            <person name="Bernet E."/>
            <person name="Pullido F."/>
            <person name="Nieckarz M."/>
            <person name="Delaby M."/>
            <person name="Nieves C."/>
            <person name="Viehboeck T."/>
            <person name="Krause N."/>
            <person name="Rivera-Millot A."/>
            <person name="Nakamura A."/>
            <person name="Vischer N."/>
            <person name="VanNieuwenhze M."/>
            <person name="Brun Y."/>
            <person name="Cava F."/>
            <person name="Bulgheresi S."/>
            <person name="Veyrier F."/>
        </authorList>
    </citation>
    <scope>NUCLEOTIDE SEQUENCE</scope>
    <source>
        <strain evidence="9">17694</strain>
    </source>
</reference>
<keyword evidence="4 5" id="KW-0234">DNA repair</keyword>
<dbReference type="NCBIfam" id="NF000949">
    <property type="entry name" value="PRK00095.1-2"/>
    <property type="match status" value="1"/>
</dbReference>
<keyword evidence="9" id="KW-0540">Nuclease</keyword>
<comment type="function">
    <text evidence="5">This protein is involved in the repair of mismatches in DNA. It is required for dam-dependent methyl-directed DNA mismatch repair. May act as a 'molecular matchmaker', a protein that promotes the formation of a stable complex between two or more DNA-binding proteins in an ATP-dependent manner without itself being part of a final effector complex.</text>
</comment>
<dbReference type="Gene3D" id="3.30.230.10">
    <property type="match status" value="1"/>
</dbReference>
<dbReference type="PANTHER" id="PTHR10073">
    <property type="entry name" value="DNA MISMATCH REPAIR PROTEIN MLH, PMS, MUTL"/>
    <property type="match status" value="1"/>
</dbReference>
<keyword evidence="10" id="KW-1185">Reference proteome</keyword>
<dbReference type="InterPro" id="IPR014790">
    <property type="entry name" value="MutL_C"/>
</dbReference>
<dbReference type="InterPro" id="IPR002099">
    <property type="entry name" value="MutL/Mlh/PMS"/>
</dbReference>
<dbReference type="HAMAP" id="MF_00149">
    <property type="entry name" value="DNA_mis_repair"/>
    <property type="match status" value="1"/>
</dbReference>
<protein>
    <recommendedName>
        <fullName evidence="2 5">DNA mismatch repair protein MutL</fullName>
    </recommendedName>
</protein>
<dbReference type="NCBIfam" id="TIGR00585">
    <property type="entry name" value="mutl"/>
    <property type="match status" value="1"/>
</dbReference>
<dbReference type="GO" id="GO:0030983">
    <property type="term" value="F:mismatched DNA binding"/>
    <property type="evidence" value="ECO:0007669"/>
    <property type="project" value="InterPro"/>
</dbReference>
<dbReference type="InterPro" id="IPR036890">
    <property type="entry name" value="HATPase_C_sf"/>
</dbReference>
<dbReference type="Proteomes" id="UP000831534">
    <property type="component" value="Chromosome"/>
</dbReference>
<dbReference type="KEGG" id="ckh:LVJ77_06385"/>
<dbReference type="Gene3D" id="3.30.565.10">
    <property type="entry name" value="Histidine kinase-like ATPase, C-terminal domain"/>
    <property type="match status" value="1"/>
</dbReference>
<evidence type="ECO:0000313" key="9">
    <source>
        <dbReference type="EMBL" id="UOP05669.2"/>
    </source>
</evidence>
<dbReference type="GO" id="GO:0004519">
    <property type="term" value="F:endonuclease activity"/>
    <property type="evidence" value="ECO:0007669"/>
    <property type="project" value="UniProtKB-KW"/>
</dbReference>
<feature type="domain" description="MutL C-terminal dimerisation" evidence="7">
    <location>
        <begin position="420"/>
        <end position="564"/>
    </location>
</feature>